<feature type="domain" description="Disease resistance protein winged helix" evidence="7">
    <location>
        <begin position="456"/>
        <end position="527"/>
    </location>
</feature>
<evidence type="ECO:0000259" key="8">
    <source>
        <dbReference type="Pfam" id="PF23598"/>
    </source>
</evidence>
<organism evidence="9 10">
    <name type="scientific">Citrus sinensis</name>
    <name type="common">Sweet orange</name>
    <name type="synonym">Citrus aurantium var. sinensis</name>
    <dbReference type="NCBI Taxonomy" id="2711"/>
    <lineage>
        <taxon>Eukaryota</taxon>
        <taxon>Viridiplantae</taxon>
        <taxon>Streptophyta</taxon>
        <taxon>Embryophyta</taxon>
        <taxon>Tracheophyta</taxon>
        <taxon>Spermatophyta</taxon>
        <taxon>Magnoliopsida</taxon>
        <taxon>eudicotyledons</taxon>
        <taxon>Gunneridae</taxon>
        <taxon>Pentapetalae</taxon>
        <taxon>rosids</taxon>
        <taxon>malvids</taxon>
        <taxon>Sapindales</taxon>
        <taxon>Rutaceae</taxon>
        <taxon>Aurantioideae</taxon>
        <taxon>Citrus</taxon>
    </lineage>
</organism>
<name>A0A067FD94_CITSI</name>
<dbReference type="EMBL" id="KK784904">
    <property type="protein sequence ID" value="KDO65299.1"/>
    <property type="molecule type" value="Genomic_DNA"/>
</dbReference>
<dbReference type="Gene3D" id="1.10.8.430">
    <property type="entry name" value="Helical domain of apoptotic protease-activating factors"/>
    <property type="match status" value="1"/>
</dbReference>
<dbReference type="PANTHER" id="PTHR36766:SF45">
    <property type="entry name" value="NB-ARC DOMAIN-CONTAINING PROTEIN"/>
    <property type="match status" value="1"/>
</dbReference>
<dbReference type="AlphaFoldDB" id="A0A067FD94"/>
<dbReference type="Pfam" id="PF00931">
    <property type="entry name" value="NB-ARC"/>
    <property type="match status" value="1"/>
</dbReference>
<keyword evidence="2" id="KW-0547">Nucleotide-binding</keyword>
<proteinExistence type="predicted"/>
<evidence type="ECO:0000259" key="7">
    <source>
        <dbReference type="Pfam" id="PF23559"/>
    </source>
</evidence>
<protein>
    <recommendedName>
        <fullName evidence="11">AAA+ ATPase domain-containing protein</fullName>
    </recommendedName>
</protein>
<keyword evidence="4" id="KW-0067">ATP-binding</keyword>
<dbReference type="PANTHER" id="PTHR36766">
    <property type="entry name" value="PLANT BROAD-SPECTRUM MILDEW RESISTANCE PROTEIN RPW8"/>
    <property type="match status" value="1"/>
</dbReference>
<dbReference type="Gene3D" id="1.20.5.4130">
    <property type="match status" value="1"/>
</dbReference>
<evidence type="ECO:0000256" key="1">
    <source>
        <dbReference type="ARBA" id="ARBA00022737"/>
    </source>
</evidence>
<evidence type="ECO:0000259" key="5">
    <source>
        <dbReference type="Pfam" id="PF00931"/>
    </source>
</evidence>
<dbReference type="eggNOG" id="KOG4658">
    <property type="taxonomic scope" value="Eukaryota"/>
</dbReference>
<evidence type="ECO:0000313" key="10">
    <source>
        <dbReference type="Proteomes" id="UP000027120"/>
    </source>
</evidence>
<accession>A0A067FD94</accession>
<dbReference type="CDD" id="cd14798">
    <property type="entry name" value="RX-CC_like"/>
    <property type="match status" value="1"/>
</dbReference>
<dbReference type="Gene3D" id="1.10.10.10">
    <property type="entry name" value="Winged helix-like DNA-binding domain superfamily/Winged helix DNA-binding domain"/>
    <property type="match status" value="1"/>
</dbReference>
<dbReference type="InterPro" id="IPR027417">
    <property type="entry name" value="P-loop_NTPase"/>
</dbReference>
<dbReference type="Proteomes" id="UP000027120">
    <property type="component" value="Unassembled WGS sequence"/>
</dbReference>
<keyword evidence="1" id="KW-0677">Repeat</keyword>
<dbReference type="InterPro" id="IPR042197">
    <property type="entry name" value="Apaf_helical"/>
</dbReference>
<dbReference type="GO" id="GO:0043531">
    <property type="term" value="F:ADP binding"/>
    <property type="evidence" value="ECO:0007669"/>
    <property type="project" value="InterPro"/>
</dbReference>
<dbReference type="Gene3D" id="3.40.50.300">
    <property type="entry name" value="P-loop containing nucleotide triphosphate hydrolases"/>
    <property type="match status" value="1"/>
</dbReference>
<dbReference type="GO" id="GO:0006952">
    <property type="term" value="P:defense response"/>
    <property type="evidence" value="ECO:0007669"/>
    <property type="project" value="UniProtKB-KW"/>
</dbReference>
<dbReference type="InterPro" id="IPR038005">
    <property type="entry name" value="RX-like_CC"/>
</dbReference>
<evidence type="ECO:0000259" key="6">
    <source>
        <dbReference type="Pfam" id="PF18052"/>
    </source>
</evidence>
<dbReference type="InterPro" id="IPR055414">
    <property type="entry name" value="LRR_R13L4/SHOC2-like"/>
</dbReference>
<evidence type="ECO:0000313" key="9">
    <source>
        <dbReference type="EMBL" id="KDO65298.1"/>
    </source>
</evidence>
<feature type="domain" description="Disease resistance R13L4/SHOC-2-like LRR" evidence="8">
    <location>
        <begin position="619"/>
        <end position="921"/>
    </location>
</feature>
<evidence type="ECO:0000256" key="4">
    <source>
        <dbReference type="ARBA" id="ARBA00022840"/>
    </source>
</evidence>
<dbReference type="Pfam" id="PF23559">
    <property type="entry name" value="WHD_DRP"/>
    <property type="match status" value="1"/>
</dbReference>
<feature type="domain" description="Disease resistance N-terminal" evidence="6">
    <location>
        <begin position="5"/>
        <end position="95"/>
    </location>
</feature>
<dbReference type="EMBL" id="KK784904">
    <property type="protein sequence ID" value="KDO65298.1"/>
    <property type="molecule type" value="Genomic_DNA"/>
</dbReference>
<dbReference type="SUPFAM" id="SSF52540">
    <property type="entry name" value="P-loop containing nucleoside triphosphate hydrolases"/>
    <property type="match status" value="1"/>
</dbReference>
<dbReference type="Gene3D" id="3.80.10.10">
    <property type="entry name" value="Ribonuclease Inhibitor"/>
    <property type="match status" value="1"/>
</dbReference>
<dbReference type="GO" id="GO:0051707">
    <property type="term" value="P:response to other organism"/>
    <property type="evidence" value="ECO:0007669"/>
    <property type="project" value="UniProtKB-ARBA"/>
</dbReference>
<feature type="domain" description="NB-ARC" evidence="5">
    <location>
        <begin position="215"/>
        <end position="371"/>
    </location>
</feature>
<dbReference type="PRINTS" id="PR00364">
    <property type="entry name" value="DISEASERSIST"/>
</dbReference>
<dbReference type="FunFam" id="3.40.50.300:FF:001091">
    <property type="entry name" value="Probable disease resistance protein At1g61300"/>
    <property type="match status" value="1"/>
</dbReference>
<dbReference type="SUPFAM" id="SSF52058">
    <property type="entry name" value="L domain-like"/>
    <property type="match status" value="1"/>
</dbReference>
<dbReference type="InterPro" id="IPR041118">
    <property type="entry name" value="Rx_N"/>
</dbReference>
<keyword evidence="10" id="KW-1185">Reference proteome</keyword>
<keyword evidence="3" id="KW-0611">Plant defense</keyword>
<dbReference type="Pfam" id="PF23598">
    <property type="entry name" value="LRR_14"/>
    <property type="match status" value="1"/>
</dbReference>
<dbReference type="InterPro" id="IPR036388">
    <property type="entry name" value="WH-like_DNA-bd_sf"/>
</dbReference>
<dbReference type="InterPro" id="IPR002182">
    <property type="entry name" value="NB-ARC"/>
</dbReference>
<sequence length="985" mass="111541">MAEAIVSTILEQLALILVEQTAAGVRLIAGAEEEVENLHRRFHLIKAVVEDAEKRQMKETAVRVWLDDLKHASYDMEDVLDEWNTAIRKLQMKRSSGDANVSQPMRTVRPSFIIPSYWFSPGQLVQRHNIATKIKNVDKKLDNIVRDINAYGFIISREQGSGKVASRPSTTSFLDESYEIRGRNHLQNKVASLLMSGSESSTASAASSSQVPTQRPTIISITGMGGIGKTTLAKLIFNDNEVRNHFNEKIWVCVSEPFDDIRIAKAILESLKGSATNAVESETVLKQLRESIEGKKFFLVLDDVWTEEPQNWEQLLGCLRCGSKESRILVTTRNEKVAIAIGTTKFNIIPIELLSDEDCWSIFSQLALSRRLDIEESENFENIGRQIVSKCKGLPLAVKTLGSLLRFKGKIEEWQRVLENELWELEELDEGLLGPLLLSYLDLPPPLKKCFSYCAIFPKDSRLEKDKLIRLWMAQDYLKVKGREDMVVGEGYFENLAMRSLFQDFERSEHDGGKIISCQMHDMVHDFSQFLTKTECSALDVNKSRLQLPSWKARHLMITGETRSEMVPFPSMVYDETKLRSLVLDQRLSFKPRIALSKLFDRLTCLRSIDGLPVGQIPKGIKKLIHLRYLALGENPWIKELPEALCELCNLQTLDVSLCHYLKRLPERIGQLINLRHLMNSKEEWSRLSYMPRGMERLTGLRTLGAFVASGGKSSKACSSLKSLNKLKHLEGSLTLRGLGNERDLGDDNDDEKVDLKSKMKLVDLHLRFDSTTKTKDHRVVLECLQPPSSLEKLGIYGYAGDTISPTSDWMLSLAKLRVLTLRFCNECECLPPLGKLPCLETLVLEGMSSVKRLGNGFLGIAEDHQARADQAETASSIIRDTAFPRLETLEFLDMEKWEEWDDCEIAGGKTIMPRLRHLSICWSPELKALPDYILGSTSLDKLLIYYSRHLNNRYNMETGPEWPKISHVPNISFTLHGPAAQGSL</sequence>
<evidence type="ECO:0008006" key="11">
    <source>
        <dbReference type="Google" id="ProtNLM"/>
    </source>
</evidence>
<dbReference type="InterPro" id="IPR032675">
    <property type="entry name" value="LRR_dom_sf"/>
</dbReference>
<evidence type="ECO:0000256" key="2">
    <source>
        <dbReference type="ARBA" id="ARBA00022741"/>
    </source>
</evidence>
<reference evidence="9 10" key="1">
    <citation type="submission" date="2014-04" db="EMBL/GenBank/DDBJ databases">
        <authorList>
            <consortium name="International Citrus Genome Consortium"/>
            <person name="Gmitter F."/>
            <person name="Chen C."/>
            <person name="Farmerie W."/>
            <person name="Harkins T."/>
            <person name="Desany B."/>
            <person name="Mohiuddin M."/>
            <person name="Kodira C."/>
            <person name="Borodovsky M."/>
            <person name="Lomsadze A."/>
            <person name="Burns P."/>
            <person name="Jenkins J."/>
            <person name="Prochnik S."/>
            <person name="Shu S."/>
            <person name="Chapman J."/>
            <person name="Pitluck S."/>
            <person name="Schmutz J."/>
            <person name="Rokhsar D."/>
        </authorList>
    </citation>
    <scope>NUCLEOTIDE SEQUENCE</scope>
</reference>
<dbReference type="InterPro" id="IPR058922">
    <property type="entry name" value="WHD_DRP"/>
</dbReference>
<gene>
    <name evidence="9" type="ORF">CISIN_1g001995mg</name>
</gene>
<dbReference type="SMR" id="A0A067FD94"/>
<dbReference type="GO" id="GO:0005524">
    <property type="term" value="F:ATP binding"/>
    <property type="evidence" value="ECO:0007669"/>
    <property type="project" value="UniProtKB-KW"/>
</dbReference>
<dbReference type="Pfam" id="PF18052">
    <property type="entry name" value="Rx_N"/>
    <property type="match status" value="1"/>
</dbReference>
<dbReference type="PaxDb" id="2711-XP_006466045.1"/>
<dbReference type="FunFam" id="1.10.10.10:FF:000322">
    <property type="entry name" value="Probable disease resistance protein At1g63360"/>
    <property type="match status" value="1"/>
</dbReference>
<evidence type="ECO:0000256" key="3">
    <source>
        <dbReference type="ARBA" id="ARBA00022821"/>
    </source>
</evidence>